<dbReference type="GO" id="GO:0003677">
    <property type="term" value="F:DNA binding"/>
    <property type="evidence" value="ECO:0007669"/>
    <property type="project" value="UniProtKB-KW"/>
</dbReference>
<evidence type="ECO:0000256" key="11">
    <source>
        <dbReference type="ARBA" id="ARBA00023236"/>
    </source>
</evidence>
<dbReference type="InterPro" id="IPR036286">
    <property type="entry name" value="LexA/Signal_pep-like_sf"/>
</dbReference>
<dbReference type="PANTHER" id="PTHR33516">
    <property type="entry name" value="LEXA REPRESSOR"/>
    <property type="match status" value="1"/>
</dbReference>
<dbReference type="InterPro" id="IPR015927">
    <property type="entry name" value="Peptidase_S24_S26A/B/C"/>
</dbReference>
<dbReference type="AlphaFoldDB" id="A0A9D1N225"/>
<dbReference type="GO" id="GO:0006281">
    <property type="term" value="P:DNA repair"/>
    <property type="evidence" value="ECO:0007669"/>
    <property type="project" value="UniProtKB-KW"/>
</dbReference>
<keyword evidence="6 12" id="KW-0068">Autocatalytic cleavage</keyword>
<keyword evidence="8" id="KW-0238">DNA-binding</keyword>
<dbReference type="PRINTS" id="PR00726">
    <property type="entry name" value="LEXASERPTASE"/>
</dbReference>
<dbReference type="InterPro" id="IPR050077">
    <property type="entry name" value="LexA_repressor"/>
</dbReference>
<dbReference type="GO" id="GO:0006260">
    <property type="term" value="P:DNA replication"/>
    <property type="evidence" value="ECO:0007669"/>
    <property type="project" value="UniProtKB-KW"/>
</dbReference>
<keyword evidence="3" id="KW-0235">DNA replication</keyword>
<keyword evidence="5 12" id="KW-0378">Hydrolase</keyword>
<evidence type="ECO:0000256" key="5">
    <source>
        <dbReference type="ARBA" id="ARBA00022801"/>
    </source>
</evidence>
<keyword evidence="4" id="KW-0227">DNA damage</keyword>
<dbReference type="EMBL" id="DVOD01000072">
    <property type="protein sequence ID" value="HIU93471.1"/>
    <property type="molecule type" value="Genomic_DNA"/>
</dbReference>
<evidence type="ECO:0000256" key="2">
    <source>
        <dbReference type="ARBA" id="ARBA00022491"/>
    </source>
</evidence>
<dbReference type="GO" id="GO:0004252">
    <property type="term" value="F:serine-type endopeptidase activity"/>
    <property type="evidence" value="ECO:0007669"/>
    <property type="project" value="UniProtKB-EC"/>
</dbReference>
<evidence type="ECO:0000256" key="3">
    <source>
        <dbReference type="ARBA" id="ARBA00022705"/>
    </source>
</evidence>
<evidence type="ECO:0000256" key="10">
    <source>
        <dbReference type="ARBA" id="ARBA00023204"/>
    </source>
</evidence>
<comment type="similarity">
    <text evidence="1 12">Belongs to the peptidase S24 family.</text>
</comment>
<dbReference type="Gene3D" id="1.10.10.10">
    <property type="entry name" value="Winged helix-like DNA-binding domain superfamily/Winged helix DNA-binding domain"/>
    <property type="match status" value="1"/>
</dbReference>
<evidence type="ECO:0000313" key="14">
    <source>
        <dbReference type="EMBL" id="HIU93471.1"/>
    </source>
</evidence>
<protein>
    <submittedName>
        <fullName evidence="14">Repressor LexA</fullName>
        <ecNumber evidence="14">3.4.21.88</ecNumber>
    </submittedName>
</protein>
<keyword evidence="2" id="KW-0678">Repressor</keyword>
<comment type="caution">
    <text evidence="14">The sequence shown here is derived from an EMBL/GenBank/DDBJ whole genome shotgun (WGS) entry which is preliminary data.</text>
</comment>
<keyword evidence="9" id="KW-0804">Transcription</keyword>
<keyword evidence="10" id="KW-0234">DNA repair</keyword>
<feature type="domain" description="Peptidase S24/S26A/S26B/S26C" evidence="13">
    <location>
        <begin position="78"/>
        <end position="188"/>
    </location>
</feature>
<keyword evidence="7" id="KW-0805">Transcription regulation</keyword>
<proteinExistence type="inferred from homology"/>
<reference evidence="14" key="1">
    <citation type="submission" date="2020-10" db="EMBL/GenBank/DDBJ databases">
        <authorList>
            <person name="Gilroy R."/>
        </authorList>
    </citation>
    <scope>NUCLEOTIDE SEQUENCE</scope>
    <source>
        <strain evidence="14">CHK154-7741</strain>
    </source>
</reference>
<evidence type="ECO:0000256" key="8">
    <source>
        <dbReference type="ARBA" id="ARBA00023125"/>
    </source>
</evidence>
<evidence type="ECO:0000256" key="6">
    <source>
        <dbReference type="ARBA" id="ARBA00022813"/>
    </source>
</evidence>
<dbReference type="Gene3D" id="2.10.109.10">
    <property type="entry name" value="Umud Fragment, subunit A"/>
    <property type="match status" value="1"/>
</dbReference>
<gene>
    <name evidence="14" type="primary">lexA</name>
    <name evidence="14" type="ORF">IAD26_10135</name>
</gene>
<dbReference type="PANTHER" id="PTHR33516:SF2">
    <property type="entry name" value="LEXA REPRESSOR-RELATED"/>
    <property type="match status" value="1"/>
</dbReference>
<keyword evidence="11" id="KW-0742">SOS response</keyword>
<organism evidence="14 15">
    <name type="scientific">Candidatus Limenecus avicola</name>
    <dbReference type="NCBI Taxonomy" id="2840847"/>
    <lineage>
        <taxon>Bacteria</taxon>
        <taxon>Bacillati</taxon>
        <taxon>Bacillota</taxon>
        <taxon>Clostridia</taxon>
        <taxon>Eubacteriales</taxon>
        <taxon>Clostridiaceae</taxon>
        <taxon>Clostridiaceae incertae sedis</taxon>
        <taxon>Candidatus Limenecus</taxon>
    </lineage>
</organism>
<accession>A0A9D1N225</accession>
<dbReference type="EC" id="3.4.21.88" evidence="14"/>
<evidence type="ECO:0000259" key="13">
    <source>
        <dbReference type="Pfam" id="PF00717"/>
    </source>
</evidence>
<dbReference type="GO" id="GO:0045892">
    <property type="term" value="P:negative regulation of DNA-templated transcription"/>
    <property type="evidence" value="ECO:0007669"/>
    <property type="project" value="InterPro"/>
</dbReference>
<sequence length="195" mass="22023">MLNLNLSEKQKNFFENLKKAYGKEPLPSFEKIAQAFGFKHKNSVWQYFNKLKECDLIIEKNGKFIINPDCFGAILFTSSVRAGFATVAEDSIEKRVSLDENFDLDNPSVFMFTVSGDSMVNAGIFDGDKVIVKKTPYAKNGDIVLAFIDNGYTLKTYRQKDGKVWLQPENPEYPIIEPKESLTIFGVATGIARQL</sequence>
<evidence type="ECO:0000313" key="15">
    <source>
        <dbReference type="Proteomes" id="UP000886748"/>
    </source>
</evidence>
<dbReference type="InterPro" id="IPR006200">
    <property type="entry name" value="LexA"/>
</dbReference>
<dbReference type="SUPFAM" id="SSF51306">
    <property type="entry name" value="LexA/Signal peptidase"/>
    <property type="match status" value="1"/>
</dbReference>
<dbReference type="NCBIfam" id="TIGR00498">
    <property type="entry name" value="lexA"/>
    <property type="match status" value="1"/>
</dbReference>
<evidence type="ECO:0000256" key="9">
    <source>
        <dbReference type="ARBA" id="ARBA00023163"/>
    </source>
</evidence>
<name>A0A9D1N225_9CLOT</name>
<evidence type="ECO:0000256" key="12">
    <source>
        <dbReference type="RuleBase" id="RU003991"/>
    </source>
</evidence>
<dbReference type="InterPro" id="IPR039418">
    <property type="entry name" value="LexA-like"/>
</dbReference>
<dbReference type="GO" id="GO:0009432">
    <property type="term" value="P:SOS response"/>
    <property type="evidence" value="ECO:0007669"/>
    <property type="project" value="UniProtKB-KW"/>
</dbReference>
<evidence type="ECO:0000256" key="4">
    <source>
        <dbReference type="ARBA" id="ARBA00022763"/>
    </source>
</evidence>
<dbReference type="Pfam" id="PF00717">
    <property type="entry name" value="Peptidase_S24"/>
    <property type="match status" value="1"/>
</dbReference>
<dbReference type="Proteomes" id="UP000886748">
    <property type="component" value="Unassembled WGS sequence"/>
</dbReference>
<evidence type="ECO:0000256" key="1">
    <source>
        <dbReference type="ARBA" id="ARBA00007484"/>
    </source>
</evidence>
<evidence type="ECO:0000256" key="7">
    <source>
        <dbReference type="ARBA" id="ARBA00023015"/>
    </source>
</evidence>
<reference evidence="14" key="2">
    <citation type="journal article" date="2021" name="PeerJ">
        <title>Extensive microbial diversity within the chicken gut microbiome revealed by metagenomics and culture.</title>
        <authorList>
            <person name="Gilroy R."/>
            <person name="Ravi A."/>
            <person name="Getino M."/>
            <person name="Pursley I."/>
            <person name="Horton D.L."/>
            <person name="Alikhan N.F."/>
            <person name="Baker D."/>
            <person name="Gharbi K."/>
            <person name="Hall N."/>
            <person name="Watson M."/>
            <person name="Adriaenssens E.M."/>
            <person name="Foster-Nyarko E."/>
            <person name="Jarju S."/>
            <person name="Secka A."/>
            <person name="Antonio M."/>
            <person name="Oren A."/>
            <person name="Chaudhuri R.R."/>
            <person name="La Ragione R."/>
            <person name="Hildebrand F."/>
            <person name="Pallen M.J."/>
        </authorList>
    </citation>
    <scope>NUCLEOTIDE SEQUENCE</scope>
    <source>
        <strain evidence="14">CHK154-7741</strain>
    </source>
</reference>
<dbReference type="InterPro" id="IPR006197">
    <property type="entry name" value="Peptidase_S24_LexA"/>
</dbReference>
<dbReference type="InterPro" id="IPR036388">
    <property type="entry name" value="WH-like_DNA-bd_sf"/>
</dbReference>
<dbReference type="CDD" id="cd06529">
    <property type="entry name" value="S24_LexA-like"/>
    <property type="match status" value="1"/>
</dbReference>